<proteinExistence type="predicted"/>
<keyword evidence="2" id="KW-0762">Sugar transport</keyword>
<dbReference type="PROSITE" id="PS51094">
    <property type="entry name" value="PTS_EIIA_TYPE_2"/>
    <property type="match status" value="1"/>
</dbReference>
<keyword evidence="2" id="KW-0813">Transport</keyword>
<organism evidence="2 3">
    <name type="scientific">Marinilactibacillus psychrotolerans</name>
    <dbReference type="NCBI Taxonomy" id="191770"/>
    <lineage>
        <taxon>Bacteria</taxon>
        <taxon>Bacillati</taxon>
        <taxon>Bacillota</taxon>
        <taxon>Bacilli</taxon>
        <taxon>Lactobacillales</taxon>
        <taxon>Carnobacteriaceae</taxon>
        <taxon>Marinilactibacillus</taxon>
    </lineage>
</organism>
<name>A0ABW8UKW0_9LACT</name>
<reference evidence="2 3" key="1">
    <citation type="submission" date="2024-08" db="EMBL/GenBank/DDBJ databases">
        <authorList>
            <person name="Arias E."/>
        </authorList>
    </citation>
    <scope>NUCLEOTIDE SEQUENCE [LARGE SCALE GENOMIC DNA]</scope>
    <source>
        <strain evidence="2 3">FAM 24106</strain>
    </source>
</reference>
<evidence type="ECO:0000313" key="2">
    <source>
        <dbReference type="EMBL" id="MFL2101962.1"/>
    </source>
</evidence>
<dbReference type="SUPFAM" id="SSF55804">
    <property type="entry name" value="Phoshotransferase/anion transport protein"/>
    <property type="match status" value="1"/>
</dbReference>
<dbReference type="Gene3D" id="3.40.930.10">
    <property type="entry name" value="Mannitol-specific EII, Chain A"/>
    <property type="match status" value="1"/>
</dbReference>
<keyword evidence="3" id="KW-1185">Reference proteome</keyword>
<sequence length="151" mass="17156">MLIDKDYIFNKEVFKNKEEVFEKLGKRLEEDNIVQSGFVKALKEREADYPTGLPVEIGVAIPHTDGTLVNKDKLIFVTLEEPVSFNEMGGEDEDTVEVSIVIMLAVGNGKKHLETLTKLINTIQNKDFVEQLYSTNNKEEMHSIIVENIDL</sequence>
<gene>
    <name evidence="2" type="ORF">ACEN37_01715</name>
</gene>
<dbReference type="Pfam" id="PF00359">
    <property type="entry name" value="PTS_EIIA_2"/>
    <property type="match status" value="1"/>
</dbReference>
<dbReference type="InterPro" id="IPR051541">
    <property type="entry name" value="PTS_SugarTrans_NitroReg"/>
</dbReference>
<dbReference type="InterPro" id="IPR016152">
    <property type="entry name" value="PTrfase/Anion_transptr"/>
</dbReference>
<evidence type="ECO:0000313" key="3">
    <source>
        <dbReference type="Proteomes" id="UP001625374"/>
    </source>
</evidence>
<dbReference type="PANTHER" id="PTHR47738:SF3">
    <property type="entry name" value="PHOSPHOTRANSFERASE SYSTEM MANNITOL_FRUCTOSE-SPECIFIC IIA DOMAIN CONTAINING PROTEIN"/>
    <property type="match status" value="1"/>
</dbReference>
<dbReference type="Proteomes" id="UP001625374">
    <property type="component" value="Unassembled WGS sequence"/>
</dbReference>
<dbReference type="InterPro" id="IPR002178">
    <property type="entry name" value="PTS_EIIA_type-2_dom"/>
</dbReference>
<dbReference type="EMBL" id="JBGQQK010000003">
    <property type="protein sequence ID" value="MFL2101962.1"/>
    <property type="molecule type" value="Genomic_DNA"/>
</dbReference>
<comment type="caution">
    <text evidence="2">The sequence shown here is derived from an EMBL/GenBank/DDBJ whole genome shotgun (WGS) entry which is preliminary data.</text>
</comment>
<dbReference type="PANTHER" id="PTHR47738">
    <property type="entry name" value="PTS SYSTEM FRUCTOSE-LIKE EIIA COMPONENT-RELATED"/>
    <property type="match status" value="1"/>
</dbReference>
<accession>A0ABW8UKW0</accession>
<evidence type="ECO:0000259" key="1">
    <source>
        <dbReference type="PROSITE" id="PS51094"/>
    </source>
</evidence>
<dbReference type="RefSeq" id="WP_407143602.1">
    <property type="nucleotide sequence ID" value="NZ_JBGQQK010000003.1"/>
</dbReference>
<feature type="domain" description="PTS EIIA type-2" evidence="1">
    <location>
        <begin position="1"/>
        <end position="148"/>
    </location>
</feature>
<dbReference type="CDD" id="cd00211">
    <property type="entry name" value="PTS_IIA_fru"/>
    <property type="match status" value="1"/>
</dbReference>
<protein>
    <submittedName>
        <fullName evidence="2">PTS sugar transporter subunit IIA</fullName>
    </submittedName>
</protein>